<dbReference type="InterPro" id="IPR015700">
    <property type="entry name" value="RPC1"/>
</dbReference>
<evidence type="ECO:0000256" key="1">
    <source>
        <dbReference type="ARBA" id="ARBA00012418"/>
    </source>
</evidence>
<evidence type="ECO:0000259" key="4">
    <source>
        <dbReference type="Pfam" id="PF04998"/>
    </source>
</evidence>
<dbReference type="AlphaFoldDB" id="Q45NI8"/>
<evidence type="ECO:0000256" key="2">
    <source>
        <dbReference type="ARBA" id="ARBA00022723"/>
    </source>
</evidence>
<dbReference type="EMBL" id="DQ122829">
    <property type="protein sequence ID" value="AAZ32894.1"/>
    <property type="molecule type" value="mRNA"/>
</dbReference>
<organism evidence="5">
    <name type="scientific">Medicago sativa</name>
    <name type="common">Alfalfa</name>
    <dbReference type="NCBI Taxonomy" id="3879"/>
    <lineage>
        <taxon>Eukaryota</taxon>
        <taxon>Viridiplantae</taxon>
        <taxon>Streptophyta</taxon>
        <taxon>Embryophyta</taxon>
        <taxon>Tracheophyta</taxon>
        <taxon>Spermatophyta</taxon>
        <taxon>Magnoliopsida</taxon>
        <taxon>eudicotyledons</taxon>
        <taxon>Gunneridae</taxon>
        <taxon>Pentapetalae</taxon>
        <taxon>rosids</taxon>
        <taxon>fabids</taxon>
        <taxon>Fabales</taxon>
        <taxon>Fabaceae</taxon>
        <taxon>Papilionoideae</taxon>
        <taxon>50 kb inversion clade</taxon>
        <taxon>NPAAA clade</taxon>
        <taxon>Hologalegina</taxon>
        <taxon>IRL clade</taxon>
        <taxon>Trifolieae</taxon>
        <taxon>Medicago</taxon>
    </lineage>
</organism>
<reference evidence="5" key="1">
    <citation type="submission" date="2005-07" db="EMBL/GenBank/DDBJ databases">
        <title>Molecular analysis of the effect of thidiazuron on morphogenesis of Medicago sativa callus.</title>
        <authorList>
            <person name="Zhang C."/>
            <person name="Huang X."/>
            <person name="Wu J."/>
            <person name="Feng B."/>
            <person name="Lu X."/>
            <person name="Huang X."/>
            <person name="Chen Y."/>
            <person name="Li X."/>
        </authorList>
    </citation>
    <scope>NUCLEOTIDE SEQUENCE</scope>
    <source>
        <tissue evidence="5">Callus</tissue>
    </source>
</reference>
<accession>Q45NI8</accession>
<keyword evidence="3" id="KW-0862">Zinc</keyword>
<proteinExistence type="evidence at transcript level"/>
<dbReference type="EC" id="2.7.7.6" evidence="1"/>
<feature type="domain" description="RNA polymerase Rpb1" evidence="4">
    <location>
        <begin position="52"/>
        <end position="147"/>
    </location>
</feature>
<dbReference type="PANTHER" id="PTHR48446">
    <property type="entry name" value="DNA-DIRECTED RNA POLYMERASE SUBUNIT BETA' N-TERMINAL SECTION"/>
    <property type="match status" value="1"/>
</dbReference>
<evidence type="ECO:0000313" key="5">
    <source>
        <dbReference type="EMBL" id="AAZ32894.1"/>
    </source>
</evidence>
<dbReference type="InterPro" id="IPR007081">
    <property type="entry name" value="RNA_pol_Rpb1_5"/>
</dbReference>
<keyword evidence="2" id="KW-0479">Metal-binding</keyword>
<sequence length="147" mass="15943">MSIVLHEKLSEVGMSMLVEKNASDKDITSDIGFSADFLKSLQSFVEKNTTLTKSIGEDDSSNLKNFLPKISGISRRQLEVFLDICLSRYRLKKIEAGTPIGAIGAHSIGEPGTQMTLKTFHFAGVASMNVTLGVPRIIEIINGASNI</sequence>
<dbReference type="GO" id="GO:0003677">
    <property type="term" value="F:DNA binding"/>
    <property type="evidence" value="ECO:0007669"/>
    <property type="project" value="InterPro"/>
</dbReference>
<dbReference type="PANTHER" id="PTHR48446:SF1">
    <property type="entry name" value="DNA-DIRECTED RNA POLYMERASE SUBUNIT BETA' N-TERMINAL SECTION"/>
    <property type="match status" value="1"/>
</dbReference>
<dbReference type="SUPFAM" id="SSF64484">
    <property type="entry name" value="beta and beta-prime subunits of DNA dependent RNA-polymerase"/>
    <property type="match status" value="1"/>
</dbReference>
<dbReference type="GO" id="GO:0006351">
    <property type="term" value="P:DNA-templated transcription"/>
    <property type="evidence" value="ECO:0007669"/>
    <property type="project" value="InterPro"/>
</dbReference>
<dbReference type="GO" id="GO:0046872">
    <property type="term" value="F:metal ion binding"/>
    <property type="evidence" value="ECO:0007669"/>
    <property type="project" value="UniProtKB-KW"/>
</dbReference>
<dbReference type="GO" id="GO:0003899">
    <property type="term" value="F:DNA-directed RNA polymerase activity"/>
    <property type="evidence" value="ECO:0007669"/>
    <property type="project" value="UniProtKB-EC"/>
</dbReference>
<dbReference type="Pfam" id="PF04998">
    <property type="entry name" value="RNA_pol_Rpb1_5"/>
    <property type="match status" value="1"/>
</dbReference>
<evidence type="ECO:0000256" key="3">
    <source>
        <dbReference type="ARBA" id="ARBA00022833"/>
    </source>
</evidence>
<name>Q45NI8_MEDSA</name>
<protein>
    <recommendedName>
        <fullName evidence="1">DNA-directed RNA polymerase</fullName>
        <ecNumber evidence="1">2.7.7.6</ecNumber>
    </recommendedName>
</protein>